<dbReference type="Proteomes" id="UP000288716">
    <property type="component" value="Unassembled WGS sequence"/>
</dbReference>
<feature type="compositionally biased region" description="Basic and acidic residues" evidence="1">
    <location>
        <begin position="28"/>
        <end position="38"/>
    </location>
</feature>
<name>A0A443SC59_9ACAR</name>
<gene>
    <name evidence="2" type="ORF">B4U80_00864</name>
</gene>
<evidence type="ECO:0000256" key="1">
    <source>
        <dbReference type="SAM" id="MobiDB-lite"/>
    </source>
</evidence>
<feature type="region of interest" description="Disordered" evidence="1">
    <location>
        <begin position="1"/>
        <end position="47"/>
    </location>
</feature>
<dbReference type="OrthoDB" id="61815at2759"/>
<dbReference type="STRING" id="299467.A0A443SC59"/>
<sequence>MPMKKKHNKSGLGSAVIRQQHLHRNRKPGKDLSRHTVDLNDGEDESKINVKSVTEESSLQNFLSIAELAGTQFTAVPNKCTVLV</sequence>
<dbReference type="EMBL" id="NCKV01004103">
    <property type="protein sequence ID" value="RWS25054.1"/>
    <property type="molecule type" value="Genomic_DNA"/>
</dbReference>
<proteinExistence type="predicted"/>
<reference evidence="2 3" key="1">
    <citation type="journal article" date="2018" name="Gigascience">
        <title>Genomes of trombidid mites reveal novel predicted allergens and laterally-transferred genes associated with secondary metabolism.</title>
        <authorList>
            <person name="Dong X."/>
            <person name="Chaisiri K."/>
            <person name="Xia D."/>
            <person name="Armstrong S.D."/>
            <person name="Fang Y."/>
            <person name="Donnelly M.J."/>
            <person name="Kadowaki T."/>
            <person name="McGarry J.W."/>
            <person name="Darby A.C."/>
            <person name="Makepeace B.L."/>
        </authorList>
    </citation>
    <scope>NUCLEOTIDE SEQUENCE [LARGE SCALE GENOMIC DNA]</scope>
    <source>
        <strain evidence="2">UoL-UT</strain>
    </source>
</reference>
<dbReference type="AlphaFoldDB" id="A0A443SC59"/>
<evidence type="ECO:0000313" key="2">
    <source>
        <dbReference type="EMBL" id="RWS25054.1"/>
    </source>
</evidence>
<accession>A0A443SC59</accession>
<keyword evidence="3" id="KW-1185">Reference proteome</keyword>
<organism evidence="2 3">
    <name type="scientific">Leptotrombidium deliense</name>
    <dbReference type="NCBI Taxonomy" id="299467"/>
    <lineage>
        <taxon>Eukaryota</taxon>
        <taxon>Metazoa</taxon>
        <taxon>Ecdysozoa</taxon>
        <taxon>Arthropoda</taxon>
        <taxon>Chelicerata</taxon>
        <taxon>Arachnida</taxon>
        <taxon>Acari</taxon>
        <taxon>Acariformes</taxon>
        <taxon>Trombidiformes</taxon>
        <taxon>Prostigmata</taxon>
        <taxon>Anystina</taxon>
        <taxon>Parasitengona</taxon>
        <taxon>Trombiculoidea</taxon>
        <taxon>Trombiculidae</taxon>
        <taxon>Leptotrombidium</taxon>
    </lineage>
</organism>
<dbReference type="VEuPathDB" id="VectorBase:LDEU006988"/>
<comment type="caution">
    <text evidence="2">The sequence shown here is derived from an EMBL/GenBank/DDBJ whole genome shotgun (WGS) entry which is preliminary data.</text>
</comment>
<protein>
    <submittedName>
        <fullName evidence="2">Large subunit GTPase 1-like protein</fullName>
    </submittedName>
</protein>
<evidence type="ECO:0000313" key="3">
    <source>
        <dbReference type="Proteomes" id="UP000288716"/>
    </source>
</evidence>